<evidence type="ECO:0000256" key="2">
    <source>
        <dbReference type="ARBA" id="ARBA00022475"/>
    </source>
</evidence>
<evidence type="ECO:0000259" key="8">
    <source>
        <dbReference type="PROSITE" id="PS50885"/>
    </source>
</evidence>
<dbReference type="InterPro" id="IPR036890">
    <property type="entry name" value="HATPase_C_sf"/>
</dbReference>
<protein>
    <submittedName>
        <fullName evidence="9">Sensor histidine kinase</fullName>
        <ecNumber evidence="9">2.7.13.3</ecNumber>
    </submittedName>
</protein>
<proteinExistence type="predicted"/>
<keyword evidence="7" id="KW-0812">Transmembrane</keyword>
<dbReference type="PANTHER" id="PTHR34220:SF7">
    <property type="entry name" value="SENSOR HISTIDINE KINASE YPDA"/>
    <property type="match status" value="1"/>
</dbReference>
<sequence length="592" mass="66743">MRWARFIRESIRRKFIVLMVSVMLLLVSTIGITQYVLTSSMLKLDLEKYNRQILEQANLNINRYFMEYEQAFLFIEGSDEFYQWSRQKANYTSTYLRLTNMIYQNSIQPFVMQHPEVISISLLNPYGHELIYNPKLAFKLDYSFAERVKQASPVIGGRPAISVRHASEYAGSDSIVVLTMIKALNFYGEKAYVQMDISVNPLLNILQLMSAGGHNARYIVDVDGTIVAHPAEGAILTRIDEALHQRLQADNAGAFMDKRTQKFIVFASIPYAPGWKSVVELPYKEAAQTVYVVRNLTLTVTALGVVVVAVLVFFLSSSLTRRIIMLKKQVLSMKLGHIRPGPEVGGVDEVAQLGHAFNDMLGRLDTSIDELARARVREQTAMFTAVQSQIHSHFLYNTLETINAMASLNGIKPIEQAVVSLSSMIRYSSRIGDIEVTLANELEHARHYLKLANIRFEAISYQERIDSSLLAVRCPKLILQPVLENAIKHNVEKAGRMLHVAVTVRNWRNRYVIVRICDDGEGIPGSELPALTAKVKTGKLDIPRGDDGIGLANVAYRIRQFYDRYGLRADLIIGNRRSGGVKVYLILPVLTT</sequence>
<dbReference type="RefSeq" id="WP_344913105.1">
    <property type="nucleotide sequence ID" value="NZ_BAAAYO010000011.1"/>
</dbReference>
<keyword evidence="3" id="KW-0597">Phosphoprotein</keyword>
<dbReference type="GO" id="GO:0004673">
    <property type="term" value="F:protein histidine kinase activity"/>
    <property type="evidence" value="ECO:0007669"/>
    <property type="project" value="UniProtKB-EC"/>
</dbReference>
<keyword evidence="4 9" id="KW-0808">Transferase</keyword>
<dbReference type="Proteomes" id="UP001589619">
    <property type="component" value="Unassembled WGS sequence"/>
</dbReference>
<dbReference type="PROSITE" id="PS50885">
    <property type="entry name" value="HAMP"/>
    <property type="match status" value="1"/>
</dbReference>
<gene>
    <name evidence="9" type="ORF">ACFFNY_34135</name>
</gene>
<evidence type="ECO:0000256" key="4">
    <source>
        <dbReference type="ARBA" id="ARBA00022679"/>
    </source>
</evidence>
<evidence type="ECO:0000256" key="6">
    <source>
        <dbReference type="ARBA" id="ARBA00023136"/>
    </source>
</evidence>
<dbReference type="CDD" id="cd06225">
    <property type="entry name" value="HAMP"/>
    <property type="match status" value="1"/>
</dbReference>
<dbReference type="EMBL" id="JBHMAG010000025">
    <property type="protein sequence ID" value="MFB9756643.1"/>
    <property type="molecule type" value="Genomic_DNA"/>
</dbReference>
<feature type="domain" description="HAMP" evidence="8">
    <location>
        <begin position="317"/>
        <end position="369"/>
    </location>
</feature>
<dbReference type="EC" id="2.7.13.3" evidence="9"/>
<keyword evidence="6 7" id="KW-0472">Membrane</keyword>
<comment type="caution">
    <text evidence="9">The sequence shown here is derived from an EMBL/GenBank/DDBJ whole genome shotgun (WGS) entry which is preliminary data.</text>
</comment>
<evidence type="ECO:0000313" key="10">
    <source>
        <dbReference type="Proteomes" id="UP001589619"/>
    </source>
</evidence>
<evidence type="ECO:0000256" key="7">
    <source>
        <dbReference type="SAM" id="Phobius"/>
    </source>
</evidence>
<reference evidence="9 10" key="1">
    <citation type="submission" date="2024-09" db="EMBL/GenBank/DDBJ databases">
        <authorList>
            <person name="Sun Q."/>
            <person name="Mori K."/>
        </authorList>
    </citation>
    <scope>NUCLEOTIDE SEQUENCE [LARGE SCALE GENOMIC DNA]</scope>
    <source>
        <strain evidence="9 10">JCM 12520</strain>
    </source>
</reference>
<dbReference type="InterPro" id="IPR003660">
    <property type="entry name" value="HAMP_dom"/>
</dbReference>
<accession>A0ABV5W831</accession>
<evidence type="ECO:0000256" key="3">
    <source>
        <dbReference type="ARBA" id="ARBA00022553"/>
    </source>
</evidence>
<keyword evidence="5 9" id="KW-0418">Kinase</keyword>
<feature type="transmembrane region" description="Helical" evidence="7">
    <location>
        <begin position="15"/>
        <end position="37"/>
    </location>
</feature>
<dbReference type="SUPFAM" id="SSF55874">
    <property type="entry name" value="ATPase domain of HSP90 chaperone/DNA topoisomerase II/histidine kinase"/>
    <property type="match status" value="1"/>
</dbReference>
<dbReference type="InterPro" id="IPR003594">
    <property type="entry name" value="HATPase_dom"/>
</dbReference>
<organism evidence="9 10">
    <name type="scientific">Paenibacillus hodogayensis</name>
    <dbReference type="NCBI Taxonomy" id="279208"/>
    <lineage>
        <taxon>Bacteria</taxon>
        <taxon>Bacillati</taxon>
        <taxon>Bacillota</taxon>
        <taxon>Bacilli</taxon>
        <taxon>Bacillales</taxon>
        <taxon>Paenibacillaceae</taxon>
        <taxon>Paenibacillus</taxon>
    </lineage>
</organism>
<dbReference type="InterPro" id="IPR050640">
    <property type="entry name" value="Bact_2-comp_sensor_kinase"/>
</dbReference>
<dbReference type="PANTHER" id="PTHR34220">
    <property type="entry name" value="SENSOR HISTIDINE KINASE YPDA"/>
    <property type="match status" value="1"/>
</dbReference>
<feature type="transmembrane region" description="Helical" evidence="7">
    <location>
        <begin position="296"/>
        <end position="319"/>
    </location>
</feature>
<evidence type="ECO:0000313" key="9">
    <source>
        <dbReference type="EMBL" id="MFB9756643.1"/>
    </source>
</evidence>
<dbReference type="Pfam" id="PF02518">
    <property type="entry name" value="HATPase_c"/>
    <property type="match status" value="1"/>
</dbReference>
<dbReference type="Gene3D" id="3.30.450.20">
    <property type="entry name" value="PAS domain"/>
    <property type="match status" value="1"/>
</dbReference>
<dbReference type="Gene3D" id="3.30.565.10">
    <property type="entry name" value="Histidine kinase-like ATPase, C-terminal domain"/>
    <property type="match status" value="1"/>
</dbReference>
<keyword evidence="7" id="KW-1133">Transmembrane helix</keyword>
<name>A0ABV5W831_9BACL</name>
<comment type="subcellular location">
    <subcellularLocation>
        <location evidence="1">Cell membrane</location>
        <topology evidence="1">Multi-pass membrane protein</topology>
    </subcellularLocation>
</comment>
<dbReference type="Pfam" id="PF06580">
    <property type="entry name" value="His_kinase"/>
    <property type="match status" value="1"/>
</dbReference>
<evidence type="ECO:0000256" key="5">
    <source>
        <dbReference type="ARBA" id="ARBA00022777"/>
    </source>
</evidence>
<evidence type="ECO:0000256" key="1">
    <source>
        <dbReference type="ARBA" id="ARBA00004651"/>
    </source>
</evidence>
<dbReference type="InterPro" id="IPR010559">
    <property type="entry name" value="Sig_transdc_His_kin_internal"/>
</dbReference>
<dbReference type="SMART" id="SM00304">
    <property type="entry name" value="HAMP"/>
    <property type="match status" value="1"/>
</dbReference>
<keyword evidence="2" id="KW-1003">Cell membrane</keyword>
<keyword evidence="10" id="KW-1185">Reference proteome</keyword>
<dbReference type="Pfam" id="PF00672">
    <property type="entry name" value="HAMP"/>
    <property type="match status" value="1"/>
</dbReference>